<dbReference type="GO" id="GO:0051213">
    <property type="term" value="F:dioxygenase activity"/>
    <property type="evidence" value="ECO:0007669"/>
    <property type="project" value="UniProtKB-KW"/>
</dbReference>
<dbReference type="CDD" id="cd03467">
    <property type="entry name" value="Rieske"/>
    <property type="match status" value="1"/>
</dbReference>
<dbReference type="PROSITE" id="PS51296">
    <property type="entry name" value="RIESKE"/>
    <property type="match status" value="1"/>
</dbReference>
<dbReference type="GO" id="GO:0051537">
    <property type="term" value="F:2 iron, 2 sulfur cluster binding"/>
    <property type="evidence" value="ECO:0007669"/>
    <property type="project" value="UniProtKB-KW"/>
</dbReference>
<evidence type="ECO:0000256" key="5">
    <source>
        <dbReference type="ARBA" id="ARBA00034078"/>
    </source>
</evidence>
<dbReference type="InterPro" id="IPR036922">
    <property type="entry name" value="Rieske_2Fe-2S_sf"/>
</dbReference>
<dbReference type="GO" id="GO:0046872">
    <property type="term" value="F:metal ion binding"/>
    <property type="evidence" value="ECO:0007669"/>
    <property type="project" value="UniProtKB-KW"/>
</dbReference>
<keyword evidence="3" id="KW-0408">Iron</keyword>
<protein>
    <submittedName>
        <fullName evidence="7">Ferredoxin subunit of nitrite reductase or a ring-hydroxylating dioxygenase</fullName>
    </submittedName>
</protein>
<proteinExistence type="inferred from homology"/>
<dbReference type="AlphaFoldDB" id="A0A222VRM4"/>
<keyword evidence="1" id="KW-0001">2Fe-2S</keyword>
<keyword evidence="8" id="KW-1185">Reference proteome</keyword>
<keyword evidence="2" id="KW-0479">Metal-binding</keyword>
<reference evidence="7 8" key="1">
    <citation type="submission" date="2016-10" db="EMBL/GenBank/DDBJ databases">
        <authorList>
            <person name="de Groot N.N."/>
        </authorList>
    </citation>
    <scope>NUCLEOTIDE SEQUENCE [LARGE SCALE GENOMIC DNA]</scope>
    <source>
        <strain evidence="7 8">CGMCC 4.5506</strain>
    </source>
</reference>
<sequence length="129" mass="14295">MTVSTGRTSPVVVGRSDDVAEGGRYVVAVRDDLHIGVFRFRGALYAYENTCPHQGGPVCQGRLVDGVTERLDELRNSLGLAFDDDDPHLVCPWHGFEFRLTTGEHPGSSRFRLRAFDVSEHEGEISVHI</sequence>
<dbReference type="PANTHER" id="PTHR21496">
    <property type="entry name" value="FERREDOXIN-RELATED"/>
    <property type="match status" value="1"/>
</dbReference>
<dbReference type="KEGG" id="pmad:BAY61_17925"/>
<dbReference type="EMBL" id="FMZE01000010">
    <property type="protein sequence ID" value="SDD60050.1"/>
    <property type="molecule type" value="Genomic_DNA"/>
</dbReference>
<dbReference type="RefSeq" id="WP_211323620.1">
    <property type="nucleotide sequence ID" value="NZ_CP016353.1"/>
</dbReference>
<dbReference type="STRING" id="530584.SAMN05421630_110144"/>
<organism evidence="7 8">
    <name type="scientific">Prauserella marina</name>
    <dbReference type="NCBI Taxonomy" id="530584"/>
    <lineage>
        <taxon>Bacteria</taxon>
        <taxon>Bacillati</taxon>
        <taxon>Actinomycetota</taxon>
        <taxon>Actinomycetes</taxon>
        <taxon>Pseudonocardiales</taxon>
        <taxon>Pseudonocardiaceae</taxon>
        <taxon>Prauserella</taxon>
    </lineage>
</organism>
<dbReference type="Proteomes" id="UP000199494">
    <property type="component" value="Unassembled WGS sequence"/>
</dbReference>
<keyword evidence="7" id="KW-0560">Oxidoreductase</keyword>
<dbReference type="GO" id="GO:0016705">
    <property type="term" value="F:oxidoreductase activity, acting on paired donors, with incorporation or reduction of molecular oxygen"/>
    <property type="evidence" value="ECO:0007669"/>
    <property type="project" value="UniProtKB-ARBA"/>
</dbReference>
<evidence type="ECO:0000256" key="4">
    <source>
        <dbReference type="ARBA" id="ARBA00023014"/>
    </source>
</evidence>
<evidence type="ECO:0000256" key="2">
    <source>
        <dbReference type="ARBA" id="ARBA00022723"/>
    </source>
</evidence>
<dbReference type="InterPro" id="IPR017941">
    <property type="entry name" value="Rieske_2Fe-2S"/>
</dbReference>
<accession>A0A222VRM4</accession>
<dbReference type="PANTHER" id="PTHR21496:SF0">
    <property type="entry name" value="RIESKE DOMAIN-CONTAINING PROTEIN"/>
    <property type="match status" value="1"/>
</dbReference>
<evidence type="ECO:0000313" key="7">
    <source>
        <dbReference type="EMBL" id="SDD60050.1"/>
    </source>
</evidence>
<dbReference type="SUPFAM" id="SSF50022">
    <property type="entry name" value="ISP domain"/>
    <property type="match status" value="1"/>
</dbReference>
<dbReference type="GO" id="GO:0004497">
    <property type="term" value="F:monooxygenase activity"/>
    <property type="evidence" value="ECO:0007669"/>
    <property type="project" value="UniProtKB-ARBA"/>
</dbReference>
<evidence type="ECO:0000256" key="3">
    <source>
        <dbReference type="ARBA" id="ARBA00023004"/>
    </source>
</evidence>
<dbReference type="Pfam" id="PF00355">
    <property type="entry name" value="Rieske"/>
    <property type="match status" value="1"/>
</dbReference>
<dbReference type="Gene3D" id="2.102.10.10">
    <property type="entry name" value="Rieske [2Fe-2S] iron-sulphur domain"/>
    <property type="match status" value="1"/>
</dbReference>
<keyword evidence="4" id="KW-0411">Iron-sulfur</keyword>
<evidence type="ECO:0000313" key="8">
    <source>
        <dbReference type="Proteomes" id="UP000199494"/>
    </source>
</evidence>
<comment type="similarity">
    <text evidence="6">Belongs to the bacterial ring-hydroxylating dioxygenase ferredoxin component family.</text>
</comment>
<evidence type="ECO:0000256" key="1">
    <source>
        <dbReference type="ARBA" id="ARBA00022714"/>
    </source>
</evidence>
<keyword evidence="7" id="KW-0223">Dioxygenase</keyword>
<name>A0A222VRM4_9PSEU</name>
<comment type="cofactor">
    <cofactor evidence="5">
        <name>[2Fe-2S] cluster</name>
        <dbReference type="ChEBI" id="CHEBI:190135"/>
    </cofactor>
</comment>
<evidence type="ECO:0000256" key="6">
    <source>
        <dbReference type="ARBA" id="ARBA00038001"/>
    </source>
</evidence>
<gene>
    <name evidence="7" type="ORF">SAMN05421630_110144</name>
</gene>